<dbReference type="PANTHER" id="PTHR48081">
    <property type="entry name" value="AB HYDROLASE SUPERFAMILY PROTEIN C4A8.06C"/>
    <property type="match status" value="1"/>
</dbReference>
<dbReference type="InterPro" id="IPR050300">
    <property type="entry name" value="GDXG_lipolytic_enzyme"/>
</dbReference>
<dbReference type="InterPro" id="IPR029058">
    <property type="entry name" value="AB_hydrolase_fold"/>
</dbReference>
<name>A0A3T1D4F7_9BACL</name>
<dbReference type="GO" id="GO:0016787">
    <property type="term" value="F:hydrolase activity"/>
    <property type="evidence" value="ECO:0007669"/>
    <property type="project" value="UniProtKB-KW"/>
</dbReference>
<dbReference type="RefSeq" id="WP_179952672.1">
    <property type="nucleotide sequence ID" value="NZ_AP019400.1"/>
</dbReference>
<dbReference type="PANTHER" id="PTHR48081:SF6">
    <property type="entry name" value="PEPTIDASE S9 PROLYL OLIGOPEPTIDASE CATALYTIC DOMAIN-CONTAINING PROTEIN"/>
    <property type="match status" value="1"/>
</dbReference>
<dbReference type="KEGG" id="cohn:KCTCHS21_23830"/>
<dbReference type="EMBL" id="AP019400">
    <property type="protein sequence ID" value="BBI32984.1"/>
    <property type="molecule type" value="Genomic_DNA"/>
</dbReference>
<organism evidence="3 4">
    <name type="scientific">Cohnella abietis</name>
    <dbReference type="NCBI Taxonomy" id="2507935"/>
    <lineage>
        <taxon>Bacteria</taxon>
        <taxon>Bacillati</taxon>
        <taxon>Bacillota</taxon>
        <taxon>Bacilli</taxon>
        <taxon>Bacillales</taxon>
        <taxon>Paenibacillaceae</taxon>
        <taxon>Cohnella</taxon>
    </lineage>
</organism>
<accession>A0A3T1D4F7</accession>
<evidence type="ECO:0000256" key="1">
    <source>
        <dbReference type="ARBA" id="ARBA00022801"/>
    </source>
</evidence>
<dbReference type="Gene3D" id="3.40.50.1820">
    <property type="entry name" value="alpha/beta hydrolase"/>
    <property type="match status" value="1"/>
</dbReference>
<protein>
    <submittedName>
        <fullName evidence="3">Acetylesterase</fullName>
    </submittedName>
</protein>
<dbReference type="SUPFAM" id="SSF53474">
    <property type="entry name" value="alpha/beta-Hydrolases"/>
    <property type="match status" value="1"/>
</dbReference>
<reference evidence="3 4" key="1">
    <citation type="submission" date="2019-01" db="EMBL/GenBank/DDBJ databases">
        <title>Complete genome sequence of Cohnella hallensis HS21 isolated from Korean fir (Abies koreana) rhizospheric soil.</title>
        <authorList>
            <person name="Jiang L."/>
            <person name="Kang S.W."/>
            <person name="Kim S."/>
            <person name="Jung J."/>
            <person name="Kim C.Y."/>
            <person name="Kim D.H."/>
            <person name="Kim S.W."/>
            <person name="Lee J."/>
        </authorList>
    </citation>
    <scope>NUCLEOTIDE SEQUENCE [LARGE SCALE GENOMIC DNA]</scope>
    <source>
        <strain evidence="3 4">HS21</strain>
    </source>
</reference>
<dbReference type="Pfam" id="PF20434">
    <property type="entry name" value="BD-FAE"/>
    <property type="match status" value="1"/>
</dbReference>
<keyword evidence="1" id="KW-0378">Hydrolase</keyword>
<evidence type="ECO:0000313" key="3">
    <source>
        <dbReference type="EMBL" id="BBI32984.1"/>
    </source>
</evidence>
<evidence type="ECO:0000259" key="2">
    <source>
        <dbReference type="Pfam" id="PF20434"/>
    </source>
</evidence>
<evidence type="ECO:0000313" key="4">
    <source>
        <dbReference type="Proteomes" id="UP000289856"/>
    </source>
</evidence>
<dbReference type="AlphaFoldDB" id="A0A3T1D4F7"/>
<proteinExistence type="predicted"/>
<sequence>MAENNKEWIKLWSEGAPGAQGNGDEDTPAIMAYPVNGEVKGAVIVCPGGGYAMRADHEGEPIALWLNSIGIPAFVLRYRVAPYRYPSALTDVQRAVRYVRHHADQYGIQGSRVGVLGFSAGGHLTASIGTHFDLGNPNATDPIDRHSCRPDAIIPCYPVITFKPPFYHKGSMLNLLGDSPDPELIEYLSLEEKVTPDTPPTFLWHTADDDGVVVENSFLFATALRKNNVPFDLHVFEKGPHGMGLGEQDPHVASWTTVCGLWLKKQQF</sequence>
<keyword evidence="4" id="KW-1185">Reference proteome</keyword>
<dbReference type="InterPro" id="IPR049492">
    <property type="entry name" value="BD-FAE-like_dom"/>
</dbReference>
<gene>
    <name evidence="3" type="ORF">KCTCHS21_23830</name>
</gene>
<dbReference type="Proteomes" id="UP000289856">
    <property type="component" value="Chromosome"/>
</dbReference>
<feature type="domain" description="BD-FAE-like" evidence="2">
    <location>
        <begin position="42"/>
        <end position="224"/>
    </location>
</feature>